<evidence type="ECO:0000313" key="2">
    <source>
        <dbReference type="Proteomes" id="UP000002710"/>
    </source>
</evidence>
<protein>
    <submittedName>
        <fullName evidence="1">Uncharacterized protein</fullName>
    </submittedName>
</protein>
<dbReference type="RefSeq" id="WP_011368932.1">
    <property type="nucleotide sequence ID" value="NC_007519.1"/>
</dbReference>
<dbReference type="STRING" id="207559.Dde_3184"/>
<name>Q30WG8_OLEA2</name>
<dbReference type="HOGENOM" id="CLU_192085_1_0_7"/>
<dbReference type="eggNOG" id="ENOG5033D23">
    <property type="taxonomic scope" value="Bacteria"/>
</dbReference>
<reference evidence="1 2" key="1">
    <citation type="journal article" date="2011" name="J. Bacteriol.">
        <title>Complete genome sequence and updated annotation of Desulfovibrio alaskensis G20.</title>
        <authorList>
            <person name="Hauser L.J."/>
            <person name="Land M.L."/>
            <person name="Brown S.D."/>
            <person name="Larimer F."/>
            <person name="Keller K.L."/>
            <person name="Rapp-Giles B.J."/>
            <person name="Price M.N."/>
            <person name="Lin M."/>
            <person name="Bruce D.C."/>
            <person name="Detter J.C."/>
            <person name="Tapia R."/>
            <person name="Han C.S."/>
            <person name="Goodwin L.A."/>
            <person name="Cheng J.F."/>
            <person name="Pitluck S."/>
            <person name="Copeland A."/>
            <person name="Lucas S."/>
            <person name="Nolan M."/>
            <person name="Lapidus A.L."/>
            <person name="Palumbo A.V."/>
            <person name="Wall J.D."/>
        </authorList>
    </citation>
    <scope>NUCLEOTIDE SEQUENCE [LARGE SCALE GENOMIC DNA]</scope>
    <source>
        <strain evidence="2">ATCC BAA 1058 / DSM 17464 / G20</strain>
    </source>
</reference>
<sequence>MEKMQKEALQVAKEIMVKFIETGRVSPNNFGEMFPAVYNVVFETICAGSSQPQRESAE</sequence>
<proteinExistence type="predicted"/>
<evidence type="ECO:0000313" key="1">
    <source>
        <dbReference type="EMBL" id="ABB39978.1"/>
    </source>
</evidence>
<gene>
    <name evidence="1" type="ordered locus">Dde_3184</name>
</gene>
<dbReference type="Proteomes" id="UP000002710">
    <property type="component" value="Chromosome"/>
</dbReference>
<dbReference type="AlphaFoldDB" id="Q30WG8"/>
<organism evidence="1 2">
    <name type="scientific">Oleidesulfovibrio alaskensis (strain ATCC BAA-1058 / DSM 17464 / G20)</name>
    <name type="common">Desulfovibrio alaskensis</name>
    <dbReference type="NCBI Taxonomy" id="207559"/>
    <lineage>
        <taxon>Bacteria</taxon>
        <taxon>Pseudomonadati</taxon>
        <taxon>Thermodesulfobacteriota</taxon>
        <taxon>Desulfovibrionia</taxon>
        <taxon>Desulfovibrionales</taxon>
        <taxon>Desulfovibrionaceae</taxon>
        <taxon>Oleidesulfovibrio</taxon>
    </lineage>
</organism>
<dbReference type="KEGG" id="dde:Dde_3184"/>
<accession>Q30WG8</accession>
<keyword evidence="2" id="KW-1185">Reference proteome</keyword>
<dbReference type="EMBL" id="CP000112">
    <property type="protein sequence ID" value="ABB39978.1"/>
    <property type="molecule type" value="Genomic_DNA"/>
</dbReference>